<gene>
    <name evidence="2" type="ORF">AOC05_14430</name>
</gene>
<dbReference type="RefSeq" id="WP_062007840.1">
    <property type="nucleotide sequence ID" value="NZ_CP012677.1"/>
</dbReference>
<dbReference type="GO" id="GO:0016747">
    <property type="term" value="F:acyltransferase activity, transferring groups other than amino-acyl groups"/>
    <property type="evidence" value="ECO:0007669"/>
    <property type="project" value="TreeGrafter"/>
</dbReference>
<keyword evidence="1" id="KW-0472">Membrane</keyword>
<dbReference type="InterPro" id="IPR000801">
    <property type="entry name" value="Esterase-like"/>
</dbReference>
<dbReference type="PANTHER" id="PTHR48098:SF1">
    <property type="entry name" value="DIACYLGLYCEROL ACYLTRANSFERASE_MYCOLYLTRANSFERASE AG85A"/>
    <property type="match status" value="1"/>
</dbReference>
<dbReference type="PANTHER" id="PTHR48098">
    <property type="entry name" value="ENTEROCHELIN ESTERASE-RELATED"/>
    <property type="match status" value="1"/>
</dbReference>
<protein>
    <submittedName>
        <fullName evidence="2">Esterase</fullName>
    </submittedName>
</protein>
<evidence type="ECO:0000313" key="3">
    <source>
        <dbReference type="Proteomes" id="UP000062833"/>
    </source>
</evidence>
<keyword evidence="1" id="KW-1133">Transmembrane helix</keyword>
<feature type="transmembrane region" description="Helical" evidence="1">
    <location>
        <begin position="102"/>
        <end position="119"/>
    </location>
</feature>
<organism evidence="2 3">
    <name type="scientific">Arthrobacter alpinus</name>
    <dbReference type="NCBI Taxonomy" id="656366"/>
    <lineage>
        <taxon>Bacteria</taxon>
        <taxon>Bacillati</taxon>
        <taxon>Actinomycetota</taxon>
        <taxon>Actinomycetes</taxon>
        <taxon>Micrococcales</taxon>
        <taxon>Micrococcaceae</taxon>
        <taxon>Arthrobacter</taxon>
    </lineage>
</organism>
<name>A0A0M3UGK0_9MICC</name>
<evidence type="ECO:0000256" key="1">
    <source>
        <dbReference type="SAM" id="Phobius"/>
    </source>
</evidence>
<dbReference type="Proteomes" id="UP000062833">
    <property type="component" value="Chromosome"/>
</dbReference>
<dbReference type="EMBL" id="CP012677">
    <property type="protein sequence ID" value="ALE93245.1"/>
    <property type="molecule type" value="Genomic_DNA"/>
</dbReference>
<reference evidence="3" key="1">
    <citation type="submission" date="2015-09" db="EMBL/GenBank/DDBJ databases">
        <title>Complete genome of Arthrobacter alpinus strain R3.8.</title>
        <authorList>
            <person name="See-Too W.S."/>
            <person name="Chan K.G."/>
        </authorList>
    </citation>
    <scope>NUCLEOTIDE SEQUENCE [LARGE SCALE GENOMIC DNA]</scope>
    <source>
        <strain evidence="3">R3.8</strain>
    </source>
</reference>
<feature type="transmembrane region" description="Helical" evidence="1">
    <location>
        <begin position="39"/>
        <end position="61"/>
    </location>
</feature>
<dbReference type="InterPro" id="IPR029058">
    <property type="entry name" value="AB_hydrolase_fold"/>
</dbReference>
<proteinExistence type="predicted"/>
<feature type="transmembrane region" description="Helical" evidence="1">
    <location>
        <begin position="73"/>
        <end position="93"/>
    </location>
</feature>
<dbReference type="InterPro" id="IPR050583">
    <property type="entry name" value="Mycobacterial_A85_antigen"/>
</dbReference>
<keyword evidence="3" id="KW-1185">Reference proteome</keyword>
<accession>A0A0M3UGK0</accession>
<dbReference type="OrthoDB" id="3723842at2"/>
<dbReference type="SUPFAM" id="SSF53474">
    <property type="entry name" value="alpha/beta-Hydrolases"/>
    <property type="match status" value="1"/>
</dbReference>
<keyword evidence="1" id="KW-0812">Transmembrane</keyword>
<feature type="transmembrane region" description="Helical" evidence="1">
    <location>
        <begin position="15"/>
        <end position="32"/>
    </location>
</feature>
<dbReference type="KEGG" id="aaq:AOC05_14430"/>
<dbReference type="AlphaFoldDB" id="A0A0M3UGK0"/>
<dbReference type="Pfam" id="PF00756">
    <property type="entry name" value="Esterase"/>
    <property type="match status" value="1"/>
</dbReference>
<dbReference type="PATRIC" id="fig|656366.3.peg.3110"/>
<dbReference type="Gene3D" id="3.40.50.1820">
    <property type="entry name" value="alpha/beta hydrolase"/>
    <property type="match status" value="1"/>
</dbReference>
<sequence>MIRHILAADLTSNTVIYSAAAVGIFFFALLFMRPGKRWMLRALAGVGVGGLLGVLILWVTIDVWDVLKVGVKYPIRFWFVAAFVGLGLASVSFRRSPRWRKLVAAISIPVFVLTATVGINGEFGLNRTLASVFGISSNSTIDLPKHDDGGLAGGDVPLWKSWKPPADMPATGSQGDKIIPNTTSGFVARPAGIYLPPAAGVANAPRLPLVIMMMGQPGNPDTQFIAATLDKFAAAHNGLAPIVVVADQIGPEQNDTLCLDTKQYGNVESYIIKDVLDFAKSNLHILEDPRYWTIGGYSNGGQCAISLAAKFPNIFKNVLDISGEQYPGAEYPDATLAEFFGGDQAAYDAQKPINIMDKRKYPDTTAIFTAGSDDTVYVAAAKEVAAAAGAAGMSSTYYEVPNGGHVIAALNGGLEKGFEVLYPRLGLSP</sequence>
<evidence type="ECO:0000313" key="2">
    <source>
        <dbReference type="EMBL" id="ALE93245.1"/>
    </source>
</evidence>